<dbReference type="OrthoDB" id="6161846at2759"/>
<protein>
    <recommendedName>
        <fullName evidence="2">Potassium channel tetramerisation-type BTB domain-containing protein</fullName>
    </recommendedName>
</protein>
<dbReference type="PANTHER" id="PTHR11145">
    <property type="entry name" value="BTB/POZ DOMAIN-CONTAINING ADAPTER FOR CUL3-MEDIATED RHOA DEGRADATION PROTEIN FAMILY MEMBER"/>
    <property type="match status" value="1"/>
</dbReference>
<dbReference type="InterPro" id="IPR003131">
    <property type="entry name" value="T1-type_BTB"/>
</dbReference>
<dbReference type="STRING" id="225164.V4B529"/>
<dbReference type="Proteomes" id="UP000030746">
    <property type="component" value="Unassembled WGS sequence"/>
</dbReference>
<dbReference type="GeneID" id="20242198"/>
<organism evidence="3 4">
    <name type="scientific">Lottia gigantea</name>
    <name type="common">Giant owl limpet</name>
    <dbReference type="NCBI Taxonomy" id="225164"/>
    <lineage>
        <taxon>Eukaryota</taxon>
        <taxon>Metazoa</taxon>
        <taxon>Spiralia</taxon>
        <taxon>Lophotrochozoa</taxon>
        <taxon>Mollusca</taxon>
        <taxon>Gastropoda</taxon>
        <taxon>Patellogastropoda</taxon>
        <taxon>Lottioidea</taxon>
        <taxon>Lottiidae</taxon>
        <taxon>Lottia</taxon>
    </lineage>
</organism>
<gene>
    <name evidence="3" type="ORF">LOTGIDRAFT_172818</name>
</gene>
<evidence type="ECO:0000256" key="1">
    <source>
        <dbReference type="SAM" id="MobiDB-lite"/>
    </source>
</evidence>
<feature type="region of interest" description="Disordered" evidence="1">
    <location>
        <begin position="1"/>
        <end position="45"/>
    </location>
</feature>
<reference evidence="3 4" key="1">
    <citation type="journal article" date="2013" name="Nature">
        <title>Insights into bilaterian evolution from three spiralian genomes.</title>
        <authorList>
            <person name="Simakov O."/>
            <person name="Marletaz F."/>
            <person name="Cho S.J."/>
            <person name="Edsinger-Gonzales E."/>
            <person name="Havlak P."/>
            <person name="Hellsten U."/>
            <person name="Kuo D.H."/>
            <person name="Larsson T."/>
            <person name="Lv J."/>
            <person name="Arendt D."/>
            <person name="Savage R."/>
            <person name="Osoegawa K."/>
            <person name="de Jong P."/>
            <person name="Grimwood J."/>
            <person name="Chapman J.A."/>
            <person name="Shapiro H."/>
            <person name="Aerts A."/>
            <person name="Otillar R.P."/>
            <person name="Terry A.Y."/>
            <person name="Boore J.L."/>
            <person name="Grigoriev I.V."/>
            <person name="Lindberg D.R."/>
            <person name="Seaver E.C."/>
            <person name="Weisblat D.A."/>
            <person name="Putnam N.H."/>
            <person name="Rokhsar D.S."/>
        </authorList>
    </citation>
    <scope>NUCLEOTIDE SEQUENCE [LARGE SCALE GENOMIC DNA]</scope>
</reference>
<dbReference type="KEGG" id="lgi:LOTGIDRAFT_172818"/>
<evidence type="ECO:0000259" key="2">
    <source>
        <dbReference type="Pfam" id="PF02214"/>
    </source>
</evidence>
<dbReference type="EMBL" id="KB200559">
    <property type="protein sequence ID" value="ESP01082.1"/>
    <property type="molecule type" value="Genomic_DNA"/>
</dbReference>
<accession>V4B529</accession>
<keyword evidence="4" id="KW-1185">Reference proteome</keyword>
<dbReference type="HOGENOM" id="CLU_1116810_0_0_1"/>
<dbReference type="PANTHER" id="PTHR11145:SF8">
    <property type="entry name" value="RE57120P"/>
    <property type="match status" value="1"/>
</dbReference>
<dbReference type="Pfam" id="PF02214">
    <property type="entry name" value="BTB_2"/>
    <property type="match status" value="1"/>
</dbReference>
<dbReference type="CTD" id="20242198"/>
<sequence length="249" mass="27666">MDTETFAGADVLSLDAPSDDSLFDEDDRPTLDTEPETIPQVEIKDSEPEMIAQVEITDSEPETIPQVEITDSEPETMAQVETVVEPEESETQSSVQVEQVESVKEKIAQVEPVSGGYVEPVQSIEYNPTSIVKKLQKIQVCQESPVHVMVGGTKFVTSIPTITAEPSLLSAMVDKDSIVRPQMIDNIPTYSLDRNPEEFSVILDYLRNKGNVPARYELPVTTNQLENQLLEATFYELEGLKALIVDKLH</sequence>
<feature type="domain" description="Potassium channel tetramerisation-type BTB" evidence="2">
    <location>
        <begin position="146"/>
        <end position="240"/>
    </location>
</feature>
<evidence type="ECO:0000313" key="3">
    <source>
        <dbReference type="EMBL" id="ESP01082.1"/>
    </source>
</evidence>
<evidence type="ECO:0000313" key="4">
    <source>
        <dbReference type="Proteomes" id="UP000030746"/>
    </source>
</evidence>
<dbReference type="Gene3D" id="3.30.710.10">
    <property type="entry name" value="Potassium Channel Kv1.1, Chain A"/>
    <property type="match status" value="1"/>
</dbReference>
<dbReference type="InterPro" id="IPR045068">
    <property type="entry name" value="BACURD1-3"/>
</dbReference>
<feature type="compositionally biased region" description="Acidic residues" evidence="1">
    <location>
        <begin position="17"/>
        <end position="27"/>
    </location>
</feature>
<dbReference type="AlphaFoldDB" id="V4B529"/>
<dbReference type="RefSeq" id="XP_009048241.1">
    <property type="nucleotide sequence ID" value="XM_009049993.1"/>
</dbReference>
<dbReference type="SUPFAM" id="SSF54695">
    <property type="entry name" value="POZ domain"/>
    <property type="match status" value="1"/>
</dbReference>
<name>V4B529_LOTGI</name>
<proteinExistence type="predicted"/>
<dbReference type="CDD" id="cd18316">
    <property type="entry name" value="BTB_POZ_KCTD-like"/>
    <property type="match status" value="1"/>
</dbReference>
<dbReference type="InterPro" id="IPR011333">
    <property type="entry name" value="SKP1/BTB/POZ_sf"/>
</dbReference>
<dbReference type="GO" id="GO:0051260">
    <property type="term" value="P:protein homooligomerization"/>
    <property type="evidence" value="ECO:0007669"/>
    <property type="project" value="InterPro"/>
</dbReference>
<dbReference type="OMA" id="HVNDCIT"/>